<feature type="region of interest" description="Disordered" evidence="8">
    <location>
        <begin position="243"/>
        <end position="271"/>
    </location>
</feature>
<keyword evidence="5" id="KW-0175">Coiled coil</keyword>
<name>A0A5C3L8H9_COPMA</name>
<feature type="compositionally biased region" description="Pro residues" evidence="8">
    <location>
        <begin position="25"/>
        <end position="35"/>
    </location>
</feature>
<reference evidence="9 10" key="1">
    <citation type="journal article" date="2019" name="Nat. Ecol. Evol.">
        <title>Megaphylogeny resolves global patterns of mushroom evolution.</title>
        <authorList>
            <person name="Varga T."/>
            <person name="Krizsan K."/>
            <person name="Foldi C."/>
            <person name="Dima B."/>
            <person name="Sanchez-Garcia M."/>
            <person name="Sanchez-Ramirez S."/>
            <person name="Szollosi G.J."/>
            <person name="Szarkandi J.G."/>
            <person name="Papp V."/>
            <person name="Albert L."/>
            <person name="Andreopoulos W."/>
            <person name="Angelini C."/>
            <person name="Antonin V."/>
            <person name="Barry K.W."/>
            <person name="Bougher N.L."/>
            <person name="Buchanan P."/>
            <person name="Buyck B."/>
            <person name="Bense V."/>
            <person name="Catcheside P."/>
            <person name="Chovatia M."/>
            <person name="Cooper J."/>
            <person name="Damon W."/>
            <person name="Desjardin D."/>
            <person name="Finy P."/>
            <person name="Geml J."/>
            <person name="Haridas S."/>
            <person name="Hughes K."/>
            <person name="Justo A."/>
            <person name="Karasinski D."/>
            <person name="Kautmanova I."/>
            <person name="Kiss B."/>
            <person name="Kocsube S."/>
            <person name="Kotiranta H."/>
            <person name="LaButti K.M."/>
            <person name="Lechner B.E."/>
            <person name="Liimatainen K."/>
            <person name="Lipzen A."/>
            <person name="Lukacs Z."/>
            <person name="Mihaltcheva S."/>
            <person name="Morgado L.N."/>
            <person name="Niskanen T."/>
            <person name="Noordeloos M.E."/>
            <person name="Ohm R.A."/>
            <person name="Ortiz-Santana B."/>
            <person name="Ovrebo C."/>
            <person name="Racz N."/>
            <person name="Riley R."/>
            <person name="Savchenko A."/>
            <person name="Shiryaev A."/>
            <person name="Soop K."/>
            <person name="Spirin V."/>
            <person name="Szebenyi C."/>
            <person name="Tomsovsky M."/>
            <person name="Tulloss R.E."/>
            <person name="Uehling J."/>
            <person name="Grigoriev I.V."/>
            <person name="Vagvolgyi C."/>
            <person name="Papp T."/>
            <person name="Martin F.M."/>
            <person name="Miettinen O."/>
            <person name="Hibbett D.S."/>
            <person name="Nagy L.G."/>
        </authorList>
    </citation>
    <scope>NUCLEOTIDE SEQUENCE [LARGE SCALE GENOMIC DNA]</scope>
    <source>
        <strain evidence="9 10">CBS 121175</strain>
    </source>
</reference>
<protein>
    <recommendedName>
        <fullName evidence="11">DUF1640-domain-containing protein</fullName>
    </recommendedName>
</protein>
<dbReference type="STRING" id="230819.A0A5C3L8H9"/>
<proteinExistence type="predicted"/>
<dbReference type="GO" id="GO:0016020">
    <property type="term" value="C:membrane"/>
    <property type="evidence" value="ECO:0007669"/>
    <property type="project" value="UniProtKB-SubCell"/>
</dbReference>
<accession>A0A5C3L8H9</accession>
<gene>
    <name evidence="9" type="ORF">FA15DRAFT_664864</name>
</gene>
<dbReference type="Proteomes" id="UP000307440">
    <property type="component" value="Unassembled WGS sequence"/>
</dbReference>
<organism evidence="9 10">
    <name type="scientific">Coprinopsis marcescibilis</name>
    <name type="common">Agaric fungus</name>
    <name type="synonym">Psathyrella marcescibilis</name>
    <dbReference type="NCBI Taxonomy" id="230819"/>
    <lineage>
        <taxon>Eukaryota</taxon>
        <taxon>Fungi</taxon>
        <taxon>Dikarya</taxon>
        <taxon>Basidiomycota</taxon>
        <taxon>Agaricomycotina</taxon>
        <taxon>Agaricomycetes</taxon>
        <taxon>Agaricomycetidae</taxon>
        <taxon>Agaricales</taxon>
        <taxon>Agaricineae</taxon>
        <taxon>Psathyrellaceae</taxon>
        <taxon>Coprinopsis</taxon>
    </lineage>
</organism>
<evidence type="ECO:0008006" key="11">
    <source>
        <dbReference type="Google" id="ProtNLM"/>
    </source>
</evidence>
<evidence type="ECO:0000256" key="7">
    <source>
        <dbReference type="ARBA" id="ARBA00023136"/>
    </source>
</evidence>
<keyword evidence="6" id="KW-0496">Mitochondrion</keyword>
<dbReference type="InterPro" id="IPR024461">
    <property type="entry name" value="CCDC90-like"/>
</dbReference>
<evidence type="ECO:0000256" key="4">
    <source>
        <dbReference type="ARBA" id="ARBA00022989"/>
    </source>
</evidence>
<feature type="compositionally biased region" description="Polar residues" evidence="8">
    <location>
        <begin position="48"/>
        <end position="63"/>
    </location>
</feature>
<evidence type="ECO:0000313" key="9">
    <source>
        <dbReference type="EMBL" id="TFK28803.1"/>
    </source>
</evidence>
<dbReference type="EMBL" id="ML210153">
    <property type="protein sequence ID" value="TFK28803.1"/>
    <property type="molecule type" value="Genomic_DNA"/>
</dbReference>
<dbReference type="Pfam" id="PF07798">
    <property type="entry name" value="CCDC90-like"/>
    <property type="match status" value="1"/>
</dbReference>
<dbReference type="AlphaFoldDB" id="A0A5C3L8H9"/>
<dbReference type="GO" id="GO:0005739">
    <property type="term" value="C:mitochondrion"/>
    <property type="evidence" value="ECO:0007669"/>
    <property type="project" value="UniProtKB-SubCell"/>
</dbReference>
<dbReference type="PANTHER" id="PTHR14360">
    <property type="entry name" value="PROTEIN FMP32, MITOCHONDRIAL"/>
    <property type="match status" value="1"/>
</dbReference>
<keyword evidence="3" id="KW-0812">Transmembrane</keyword>
<evidence type="ECO:0000256" key="5">
    <source>
        <dbReference type="ARBA" id="ARBA00023054"/>
    </source>
</evidence>
<keyword evidence="7" id="KW-0472">Membrane</keyword>
<dbReference type="PANTHER" id="PTHR14360:SF12">
    <property type="entry name" value="MOZ PROTEIN REPRESENTS A CHROMATIN-ASSOCIATED ACETYLTRANSFERASE"/>
    <property type="match status" value="1"/>
</dbReference>
<keyword evidence="10" id="KW-1185">Reference proteome</keyword>
<feature type="region of interest" description="Disordered" evidence="8">
    <location>
        <begin position="1"/>
        <end position="63"/>
    </location>
</feature>
<evidence type="ECO:0000256" key="1">
    <source>
        <dbReference type="ARBA" id="ARBA00004173"/>
    </source>
</evidence>
<evidence type="ECO:0000256" key="6">
    <source>
        <dbReference type="ARBA" id="ARBA00023128"/>
    </source>
</evidence>
<keyword evidence="4" id="KW-1133">Transmembrane helix</keyword>
<comment type="subcellular location">
    <subcellularLocation>
        <location evidence="2">Membrane</location>
    </subcellularLocation>
    <subcellularLocation>
        <location evidence="1">Mitochondrion</location>
    </subcellularLocation>
</comment>
<dbReference type="OrthoDB" id="1552at2759"/>
<evidence type="ECO:0000313" key="10">
    <source>
        <dbReference type="Proteomes" id="UP000307440"/>
    </source>
</evidence>
<sequence>MGDPPTAKEIALTHPKDPGLQSAPTSPPATGPSPSPGNGLDPSPKTGLLSSQAGSIHSPSYTSPPFNTHSFFNALERTFPENTARSLMRATRALLVDRIGKVRREGLNVKDLDNQAYLFRAAVRELRAEITMNTKKESATIVSATSALRREADRLDVKMKEDITTLKHEIQMELDTRKNEVNTDIKQMDIEIEELLNKAVIRVSDLRTDVEEAKWDIMRKAVLTLAGFIMVIIISMEMKADREPKSIPKSSVNTEAHIPPAEGFEKFDHMT</sequence>
<evidence type="ECO:0000256" key="8">
    <source>
        <dbReference type="SAM" id="MobiDB-lite"/>
    </source>
</evidence>
<evidence type="ECO:0000256" key="3">
    <source>
        <dbReference type="ARBA" id="ARBA00022692"/>
    </source>
</evidence>
<evidence type="ECO:0000256" key="2">
    <source>
        <dbReference type="ARBA" id="ARBA00004370"/>
    </source>
</evidence>